<accession>A0A0P1BS38</accession>
<dbReference type="Pfam" id="PF00018">
    <property type="entry name" value="SH3_1"/>
    <property type="match status" value="1"/>
</dbReference>
<name>A0A0P1BS38_9BASI</name>
<dbReference type="AlphaFoldDB" id="A0A0P1BS38"/>
<evidence type="ECO:0000256" key="3">
    <source>
        <dbReference type="ARBA" id="ARBA00022490"/>
    </source>
</evidence>
<dbReference type="InterPro" id="IPR001060">
    <property type="entry name" value="FCH_dom"/>
</dbReference>
<keyword evidence="4" id="KW-0597">Phosphoprotein</keyword>
<feature type="compositionally biased region" description="Polar residues" evidence="8">
    <location>
        <begin position="557"/>
        <end position="569"/>
    </location>
</feature>
<dbReference type="Gene3D" id="1.20.1270.60">
    <property type="entry name" value="Arfaptin homology (AH) domain/BAR domain"/>
    <property type="match status" value="1"/>
</dbReference>
<dbReference type="InterPro" id="IPR001452">
    <property type="entry name" value="SH3_domain"/>
</dbReference>
<dbReference type="SMART" id="SM00326">
    <property type="entry name" value="SH3"/>
    <property type="match status" value="1"/>
</dbReference>
<dbReference type="STRING" id="401625.A0A0P1BS38"/>
<dbReference type="PRINTS" id="PR00499">
    <property type="entry name" value="P67PHOX"/>
</dbReference>
<evidence type="ECO:0000256" key="7">
    <source>
        <dbReference type="PROSITE-ProRule" id="PRU01077"/>
    </source>
</evidence>
<dbReference type="Gene3D" id="2.30.30.40">
    <property type="entry name" value="SH3 Domains"/>
    <property type="match status" value="1"/>
</dbReference>
<dbReference type="GO" id="GO:0120104">
    <property type="term" value="C:mitotic actomyosin contractile ring, proximal layer"/>
    <property type="evidence" value="ECO:0007669"/>
    <property type="project" value="TreeGrafter"/>
</dbReference>
<feature type="region of interest" description="Disordered" evidence="8">
    <location>
        <begin position="582"/>
        <end position="658"/>
    </location>
</feature>
<keyword evidence="12" id="KW-1185">Reference proteome</keyword>
<keyword evidence="7" id="KW-0175">Coiled coil</keyword>
<dbReference type="PANTHER" id="PTHR23065:SF7">
    <property type="entry name" value="NOSTRIN, ISOFORM H"/>
    <property type="match status" value="1"/>
</dbReference>
<dbReference type="GO" id="GO:0030036">
    <property type="term" value="P:actin cytoskeleton organization"/>
    <property type="evidence" value="ECO:0007669"/>
    <property type="project" value="UniProtKB-ARBA"/>
</dbReference>
<dbReference type="SUPFAM" id="SSF103657">
    <property type="entry name" value="BAR/IMD domain-like"/>
    <property type="match status" value="1"/>
</dbReference>
<keyword evidence="11" id="KW-0132">Cell division</keyword>
<keyword evidence="2 6" id="KW-0728">SH3 domain</keyword>
<evidence type="ECO:0000313" key="11">
    <source>
        <dbReference type="EMBL" id="CEH18699.1"/>
    </source>
</evidence>
<dbReference type="CDD" id="cd00174">
    <property type="entry name" value="SH3"/>
    <property type="match status" value="1"/>
</dbReference>
<dbReference type="InterPro" id="IPR027267">
    <property type="entry name" value="AH/BAR_dom_sf"/>
</dbReference>
<feature type="compositionally biased region" description="Low complexity" evidence="8">
    <location>
        <begin position="480"/>
        <end position="496"/>
    </location>
</feature>
<dbReference type="PROSITE" id="PS50002">
    <property type="entry name" value="SH3"/>
    <property type="match status" value="1"/>
</dbReference>
<feature type="compositionally biased region" description="Polar residues" evidence="8">
    <location>
        <begin position="585"/>
        <end position="594"/>
    </location>
</feature>
<dbReference type="FunFam" id="1.20.1270.60:FF:000045">
    <property type="entry name" value="Cell division control protein"/>
    <property type="match status" value="1"/>
</dbReference>
<dbReference type="PANTHER" id="PTHR23065">
    <property type="entry name" value="PROLINE-SERINE-THREONINE PHOSPHATASE INTERACTING PROTEIN 1"/>
    <property type="match status" value="1"/>
</dbReference>
<keyword evidence="11" id="KW-0131">Cell cycle</keyword>
<evidence type="ECO:0000259" key="10">
    <source>
        <dbReference type="PROSITE" id="PS51741"/>
    </source>
</evidence>
<comment type="subcellular location">
    <subcellularLocation>
        <location evidence="1">Cytoplasm</location>
        <location evidence="1">Cytoskeleton</location>
    </subcellularLocation>
</comment>
<dbReference type="SUPFAM" id="SSF50044">
    <property type="entry name" value="SH3-domain"/>
    <property type="match status" value="1"/>
</dbReference>
<dbReference type="OrthoDB" id="19092at2759"/>
<evidence type="ECO:0000256" key="6">
    <source>
        <dbReference type="PROSITE-ProRule" id="PRU00192"/>
    </source>
</evidence>
<evidence type="ECO:0000256" key="4">
    <source>
        <dbReference type="ARBA" id="ARBA00022553"/>
    </source>
</evidence>
<feature type="domain" description="SH3" evidence="9">
    <location>
        <begin position="661"/>
        <end position="724"/>
    </location>
</feature>
<feature type="compositionally biased region" description="Polar residues" evidence="8">
    <location>
        <begin position="333"/>
        <end position="356"/>
    </location>
</feature>
<keyword evidence="5" id="KW-0206">Cytoskeleton</keyword>
<evidence type="ECO:0000256" key="5">
    <source>
        <dbReference type="ARBA" id="ARBA00023212"/>
    </source>
</evidence>
<reference evidence="11 12" key="1">
    <citation type="submission" date="2014-09" db="EMBL/GenBank/DDBJ databases">
        <authorList>
            <person name="Magalhaes I.L.F."/>
            <person name="Oliveira U."/>
            <person name="Santos F.R."/>
            <person name="Vidigal T.H.D.A."/>
            <person name="Brescovit A.D."/>
            <person name="Santos A.J."/>
        </authorList>
    </citation>
    <scope>NUCLEOTIDE SEQUENCE [LARGE SCALE GENOMIC DNA]</scope>
</reference>
<dbReference type="GO" id="GO:0009898">
    <property type="term" value="C:cytoplasmic side of plasma membrane"/>
    <property type="evidence" value="ECO:0007669"/>
    <property type="project" value="TreeGrafter"/>
</dbReference>
<dbReference type="EMBL" id="CCYA01000276">
    <property type="protein sequence ID" value="CEH18699.1"/>
    <property type="molecule type" value="Genomic_DNA"/>
</dbReference>
<dbReference type="PROSITE" id="PS51741">
    <property type="entry name" value="F_BAR"/>
    <property type="match status" value="1"/>
</dbReference>
<dbReference type="InterPro" id="IPR031160">
    <property type="entry name" value="F_BAR_dom"/>
</dbReference>
<sequence>MGYDGGEAGRRMAEEDELIRRELADTDAFCNAFWGTSSAGYDTVQARMKHASKTMDAVRALYKERADIEADYAKRLGKLSKAHADLGLHETGQTKIALETVRFEVERMSSTHADLGNMIKKDLDGAMADFVGNWAGARRNLWKQKQTQESYVNKSREKYEQDCIKINGYTAQSSLVQGRDLDKVTAKLDKAQATVSGNEKDYQNFVRALKDTTHKWNAEWKSYLDQCQDLEEERLDFIKANLWNYANAVSAVCVADDESCENVRVSLENCEASRDIQAFIQAQGTGSAIPDPPEYINYARAAENAPHVQSVAPERTAIPERRMSARNFIARTPSLSKRTSNAPGGAVNQGSATPQGAPSRPPPGKADPEEDPLAKALQNLRNRPGGRSPAPPSPGPAPPTKSPAPGEVFPAHQQPPLRSAQRAPSPGPGGPPRARSPSAAFMNAPERAPSPAVVEEYGQSFPGERRALSRQNSNVSQHVPAKPQQHAQQQQRPQAGGYPGGIERARSPGPGGGQGFAGVGARGRSPSPAPQAQGGVASRPSGQQAQGFKAPQHPPVRSTTPLGISLDASGSVTHDQMADEYNKRAGSSQPSMASHYSGAQQQGPGGTPGVYAPQAGHHQQQMSYASTAPALAAQPHGQPGYHAQQPSAHTPQPQDHDSGKPILFYVSALYNYEATSEEEFSFTAGDIIAIWETSPDGWWRGDLLDENRRTGATLCPSNFLQLLA</sequence>
<dbReference type="Proteomes" id="UP000054845">
    <property type="component" value="Unassembled WGS sequence"/>
</dbReference>
<dbReference type="GO" id="GO:0051301">
    <property type="term" value="P:cell division"/>
    <property type="evidence" value="ECO:0007669"/>
    <property type="project" value="UniProtKB-KW"/>
</dbReference>
<evidence type="ECO:0000259" key="9">
    <source>
        <dbReference type="PROSITE" id="PS50002"/>
    </source>
</evidence>
<evidence type="ECO:0000256" key="1">
    <source>
        <dbReference type="ARBA" id="ARBA00004245"/>
    </source>
</evidence>
<evidence type="ECO:0000256" key="2">
    <source>
        <dbReference type="ARBA" id="ARBA00022443"/>
    </source>
</evidence>
<feature type="compositionally biased region" description="Pro residues" evidence="8">
    <location>
        <begin position="389"/>
        <end position="402"/>
    </location>
</feature>
<feature type="region of interest" description="Disordered" evidence="8">
    <location>
        <begin position="330"/>
        <end position="569"/>
    </location>
</feature>
<feature type="compositionally biased region" description="Polar residues" evidence="8">
    <location>
        <begin position="644"/>
        <end position="653"/>
    </location>
</feature>
<feature type="domain" description="F-BAR" evidence="10">
    <location>
        <begin position="27"/>
        <end position="275"/>
    </location>
</feature>
<feature type="compositionally biased region" description="Gly residues" evidence="8">
    <location>
        <begin position="509"/>
        <end position="521"/>
    </location>
</feature>
<keyword evidence="3" id="KW-0963">Cytoplasm</keyword>
<feature type="compositionally biased region" description="Polar residues" evidence="8">
    <location>
        <begin position="617"/>
        <end position="626"/>
    </location>
</feature>
<organism evidence="11 12">
    <name type="scientific">Ceraceosorus bombacis</name>
    <dbReference type="NCBI Taxonomy" id="401625"/>
    <lineage>
        <taxon>Eukaryota</taxon>
        <taxon>Fungi</taxon>
        <taxon>Dikarya</taxon>
        <taxon>Basidiomycota</taxon>
        <taxon>Ustilaginomycotina</taxon>
        <taxon>Exobasidiomycetes</taxon>
        <taxon>Ceraceosorales</taxon>
        <taxon>Ceraceosoraceae</taxon>
        <taxon>Ceraceosorus</taxon>
    </lineage>
</organism>
<dbReference type="Pfam" id="PF00611">
    <property type="entry name" value="FCH"/>
    <property type="match status" value="1"/>
</dbReference>
<dbReference type="SMART" id="SM00055">
    <property type="entry name" value="FCH"/>
    <property type="match status" value="1"/>
</dbReference>
<evidence type="ECO:0000256" key="8">
    <source>
        <dbReference type="SAM" id="MobiDB-lite"/>
    </source>
</evidence>
<evidence type="ECO:0000313" key="12">
    <source>
        <dbReference type="Proteomes" id="UP000054845"/>
    </source>
</evidence>
<dbReference type="InterPro" id="IPR036028">
    <property type="entry name" value="SH3-like_dom_sf"/>
</dbReference>
<dbReference type="GO" id="GO:0005543">
    <property type="term" value="F:phospholipid binding"/>
    <property type="evidence" value="ECO:0007669"/>
    <property type="project" value="TreeGrafter"/>
</dbReference>
<proteinExistence type="predicted"/>
<protein>
    <submittedName>
        <fullName evidence="11">Related to cell division control protein 15</fullName>
    </submittedName>
</protein>